<gene>
    <name evidence="2" type="ORF">ENP88_02930</name>
</gene>
<proteinExistence type="inferred from homology"/>
<evidence type="ECO:0000313" key="2">
    <source>
        <dbReference type="EMBL" id="HEH35111.1"/>
    </source>
</evidence>
<sequence length="246" mass="27110">MEKVVICVVHLKPLPGSPMFENFDLVLESALKDARAIEEGGADALIVENFGDRPFLKEVGKETVASMSVIAWEIRKEVGIGLGINVLRNDPISALAIAKAVKADFIRVNQLFFPSASPEGFLIGKAGEVMRYRRWINCKAMIFADLEVKHAHHFVEFEDYVLNAERSLADAFIITGRATGLEPEIEKLDALRKIAPTLAGSGVTAENAERIAKHCDGVIVGSYIKERGKVSAEKVRRIVRIVKEVK</sequence>
<dbReference type="PANTHER" id="PTHR21381">
    <property type="entry name" value="ZGC:162297"/>
    <property type="match status" value="1"/>
</dbReference>
<evidence type="ECO:0000256" key="1">
    <source>
        <dbReference type="ARBA" id="ARBA00006007"/>
    </source>
</evidence>
<dbReference type="AlphaFoldDB" id="A0A7J2TJ57"/>
<dbReference type="Pfam" id="PF03437">
    <property type="entry name" value="BtpA"/>
    <property type="match status" value="1"/>
</dbReference>
<dbReference type="EMBL" id="DSLA01000046">
    <property type="protein sequence ID" value="HEH35111.1"/>
    <property type="molecule type" value="Genomic_DNA"/>
</dbReference>
<comment type="similarity">
    <text evidence="1">Belongs to the BtpA family.</text>
</comment>
<dbReference type="InterPro" id="IPR011060">
    <property type="entry name" value="RibuloseP-bd_barrel"/>
</dbReference>
<name>A0A7J2TJ57_ARCFL</name>
<dbReference type="PANTHER" id="PTHR21381:SF3">
    <property type="entry name" value="SGC REGION PROTEIN SGCQ-RELATED"/>
    <property type="match status" value="1"/>
</dbReference>
<dbReference type="PIRSF" id="PIRSF005956">
    <property type="entry name" value="BtpA"/>
    <property type="match status" value="1"/>
</dbReference>
<dbReference type="NCBIfam" id="TIGR00259">
    <property type="entry name" value="thylakoid_BtpA"/>
    <property type="match status" value="1"/>
</dbReference>
<protein>
    <submittedName>
        <fullName evidence="2">BtpA/SgcQ family protein</fullName>
    </submittedName>
</protein>
<dbReference type="InterPro" id="IPR005137">
    <property type="entry name" value="BtpA"/>
</dbReference>
<accession>A0A7J2TJ57</accession>
<organism evidence="2">
    <name type="scientific">Archaeoglobus fulgidus</name>
    <dbReference type="NCBI Taxonomy" id="2234"/>
    <lineage>
        <taxon>Archaea</taxon>
        <taxon>Methanobacteriati</taxon>
        <taxon>Methanobacteriota</taxon>
        <taxon>Archaeoglobi</taxon>
        <taxon>Archaeoglobales</taxon>
        <taxon>Archaeoglobaceae</taxon>
        <taxon>Archaeoglobus</taxon>
    </lineage>
</organism>
<reference evidence="2" key="1">
    <citation type="journal article" date="2020" name="mSystems">
        <title>Genome- and Community-Level Interaction Insights into Carbon Utilization and Element Cycling Functions of Hydrothermarchaeota in Hydrothermal Sediment.</title>
        <authorList>
            <person name="Zhou Z."/>
            <person name="Liu Y."/>
            <person name="Xu W."/>
            <person name="Pan J."/>
            <person name="Luo Z.H."/>
            <person name="Li M."/>
        </authorList>
    </citation>
    <scope>NUCLEOTIDE SEQUENCE [LARGE SCALE GENOMIC DNA]</scope>
    <source>
        <strain evidence="2">SpSt-26</strain>
    </source>
</reference>
<comment type="caution">
    <text evidence="2">The sequence shown here is derived from an EMBL/GenBank/DDBJ whole genome shotgun (WGS) entry which is preliminary data.</text>
</comment>
<dbReference type="SUPFAM" id="SSF51366">
    <property type="entry name" value="Ribulose-phoshate binding barrel"/>
    <property type="match status" value="1"/>
</dbReference>